<organism evidence="2 3">
    <name type="scientific">Actinomadura barringtoniae</name>
    <dbReference type="NCBI Taxonomy" id="1427535"/>
    <lineage>
        <taxon>Bacteria</taxon>
        <taxon>Bacillati</taxon>
        <taxon>Actinomycetota</taxon>
        <taxon>Actinomycetes</taxon>
        <taxon>Streptosporangiales</taxon>
        <taxon>Thermomonosporaceae</taxon>
        <taxon>Actinomadura</taxon>
    </lineage>
</organism>
<name>A0A939P9Y2_9ACTN</name>
<feature type="transmembrane region" description="Helical" evidence="1">
    <location>
        <begin position="6"/>
        <end position="25"/>
    </location>
</feature>
<proteinExistence type="predicted"/>
<keyword evidence="1" id="KW-0472">Membrane</keyword>
<evidence type="ECO:0000313" key="2">
    <source>
        <dbReference type="EMBL" id="MBO2448655.1"/>
    </source>
</evidence>
<keyword evidence="1" id="KW-1133">Transmembrane helix</keyword>
<reference evidence="2" key="1">
    <citation type="submission" date="2021-03" db="EMBL/GenBank/DDBJ databases">
        <authorList>
            <person name="Kanchanasin P."/>
            <person name="Saeng-In P."/>
            <person name="Phongsopitanun W."/>
            <person name="Yuki M."/>
            <person name="Kudo T."/>
            <person name="Ohkuma M."/>
            <person name="Tanasupawat S."/>
        </authorList>
    </citation>
    <scope>NUCLEOTIDE SEQUENCE</scope>
    <source>
        <strain evidence="2">GKU 128</strain>
    </source>
</reference>
<protein>
    <submittedName>
        <fullName evidence="2">Uncharacterized protein</fullName>
    </submittedName>
</protein>
<gene>
    <name evidence="2" type="ORF">J4573_16255</name>
</gene>
<dbReference type="Proteomes" id="UP000669179">
    <property type="component" value="Unassembled WGS sequence"/>
</dbReference>
<dbReference type="EMBL" id="JAGEOJ010000006">
    <property type="protein sequence ID" value="MBO2448655.1"/>
    <property type="molecule type" value="Genomic_DNA"/>
</dbReference>
<keyword evidence="1" id="KW-0812">Transmembrane</keyword>
<evidence type="ECO:0000313" key="3">
    <source>
        <dbReference type="Proteomes" id="UP000669179"/>
    </source>
</evidence>
<keyword evidence="3" id="KW-1185">Reference proteome</keyword>
<accession>A0A939P9Y2</accession>
<evidence type="ECO:0000256" key="1">
    <source>
        <dbReference type="SAM" id="Phobius"/>
    </source>
</evidence>
<sequence length="186" mass="20269">MADWLSFGAACVAIVISMVATIVAIQARRESRRQADAAEGEVHAIRTPIFDAELLPIHGSADSQLALRLALTTQWAVTQVRVEILDEDGVWFEPGSGDSPPSVSREGKTAELGCRKIQSGEQLKLTLAVDSANYAGPIRFRLITYPDVPADASEITKAPWAQALELPRPPALESFVRLPRRTPRTQ</sequence>
<dbReference type="RefSeq" id="WP_208256317.1">
    <property type="nucleotide sequence ID" value="NZ_JAGEOJ010000006.1"/>
</dbReference>
<dbReference type="AlphaFoldDB" id="A0A939P9Y2"/>
<comment type="caution">
    <text evidence="2">The sequence shown here is derived from an EMBL/GenBank/DDBJ whole genome shotgun (WGS) entry which is preliminary data.</text>
</comment>